<feature type="region of interest" description="Disordered" evidence="6">
    <location>
        <begin position="1"/>
        <end position="31"/>
    </location>
</feature>
<keyword evidence="5" id="KW-0479">Metal-binding</keyword>
<evidence type="ECO:0000256" key="1">
    <source>
        <dbReference type="ARBA" id="ARBA00004141"/>
    </source>
</evidence>
<keyword evidence="3 7" id="KW-1133">Transmembrane helix</keyword>
<reference evidence="8" key="2">
    <citation type="submission" date="2020-09" db="EMBL/GenBank/DDBJ databases">
        <authorList>
            <person name="Sun Q."/>
            <person name="Zhou Y."/>
        </authorList>
    </citation>
    <scope>NUCLEOTIDE SEQUENCE</scope>
    <source>
        <strain evidence="8">CGMCC 4.7372</strain>
    </source>
</reference>
<feature type="transmembrane region" description="Helical" evidence="7">
    <location>
        <begin position="42"/>
        <end position="63"/>
    </location>
</feature>
<name>A0A8H9HA64_9ACTO</name>
<protein>
    <submittedName>
        <fullName evidence="8">Hemolysin III</fullName>
    </submittedName>
</protein>
<dbReference type="PANTHER" id="PTHR20855">
    <property type="entry name" value="ADIPOR/PROGESTIN RECEPTOR-RELATED"/>
    <property type="match status" value="1"/>
</dbReference>
<feature type="transmembrane region" description="Helical" evidence="7">
    <location>
        <begin position="164"/>
        <end position="181"/>
    </location>
</feature>
<keyword evidence="5" id="KW-0862">Zinc</keyword>
<dbReference type="EMBL" id="BMNJ01000006">
    <property type="protein sequence ID" value="GGO99631.1"/>
    <property type="molecule type" value="Genomic_DNA"/>
</dbReference>
<feature type="binding site" evidence="5">
    <location>
        <position position="90"/>
    </location>
    <ligand>
        <name>Zn(2+)</name>
        <dbReference type="ChEBI" id="CHEBI:29105"/>
    </ligand>
</feature>
<evidence type="ECO:0000256" key="5">
    <source>
        <dbReference type="PIRSR" id="PIRSR604254-1"/>
    </source>
</evidence>
<evidence type="ECO:0000256" key="6">
    <source>
        <dbReference type="SAM" id="MobiDB-lite"/>
    </source>
</evidence>
<dbReference type="AlphaFoldDB" id="A0A8H9HA64"/>
<dbReference type="OrthoDB" id="9813689at2"/>
<feature type="transmembrane region" description="Helical" evidence="7">
    <location>
        <begin position="69"/>
        <end position="91"/>
    </location>
</feature>
<gene>
    <name evidence="8" type="ORF">GCM10011612_17360</name>
</gene>
<evidence type="ECO:0000256" key="2">
    <source>
        <dbReference type="ARBA" id="ARBA00022692"/>
    </source>
</evidence>
<feature type="transmembrane region" description="Helical" evidence="7">
    <location>
        <begin position="187"/>
        <end position="207"/>
    </location>
</feature>
<evidence type="ECO:0000313" key="8">
    <source>
        <dbReference type="EMBL" id="GGO99631.1"/>
    </source>
</evidence>
<dbReference type="PANTHER" id="PTHR20855:SF3">
    <property type="entry name" value="LD03007P"/>
    <property type="match status" value="1"/>
</dbReference>
<dbReference type="RefSeq" id="WP_080463205.1">
    <property type="nucleotide sequence ID" value="NZ_BMNJ01000006.1"/>
</dbReference>
<dbReference type="InterPro" id="IPR004254">
    <property type="entry name" value="AdipoR/HlyIII-related"/>
</dbReference>
<evidence type="ECO:0000256" key="7">
    <source>
        <dbReference type="SAM" id="Phobius"/>
    </source>
</evidence>
<sequence length="245" mass="26471">MRADADPRRDAAEAAPPQERDTGRRPARAPARIKPVKPGLRGWIHTIAVPLALAACIVLTTLADGTALTWTSAVYLVCSLLLFANSSLYHLGSGRFPRAVSDALQRIDHANIYLLIAGTYTPLSVALLDAATARLVLGIVWGGAAAGIVMSLIWPGAPRRLRTVLYIVLGWVALWFLPSFWRSGGPAIVWLLMVGGLIYTVGAIVYARKRPDPLPRWFGFHEVFHACTVAAWACHAVACYIAVLG</sequence>
<feature type="transmembrane region" description="Helical" evidence="7">
    <location>
        <begin position="112"/>
        <end position="133"/>
    </location>
</feature>
<feature type="binding site" evidence="5">
    <location>
        <position position="225"/>
    </location>
    <ligand>
        <name>Zn(2+)</name>
        <dbReference type="ChEBI" id="CHEBI:29105"/>
    </ligand>
</feature>
<dbReference type="Pfam" id="PF03006">
    <property type="entry name" value="HlyIII"/>
    <property type="match status" value="1"/>
</dbReference>
<feature type="binding site" evidence="5">
    <location>
        <position position="221"/>
    </location>
    <ligand>
        <name>Zn(2+)</name>
        <dbReference type="ChEBI" id="CHEBI:29105"/>
    </ligand>
</feature>
<comment type="caution">
    <text evidence="8">The sequence shown here is derived from an EMBL/GenBank/DDBJ whole genome shotgun (WGS) entry which is preliminary data.</text>
</comment>
<dbReference type="GO" id="GO:0046872">
    <property type="term" value="F:metal ion binding"/>
    <property type="evidence" value="ECO:0007669"/>
    <property type="project" value="UniProtKB-KW"/>
</dbReference>
<comment type="subcellular location">
    <subcellularLocation>
        <location evidence="1">Membrane</location>
        <topology evidence="1">Multi-pass membrane protein</topology>
    </subcellularLocation>
</comment>
<evidence type="ECO:0000256" key="3">
    <source>
        <dbReference type="ARBA" id="ARBA00022989"/>
    </source>
</evidence>
<dbReference type="Proteomes" id="UP000614239">
    <property type="component" value="Unassembled WGS sequence"/>
</dbReference>
<keyword evidence="4 7" id="KW-0472">Membrane</keyword>
<accession>A0A8H9HA64</accession>
<feature type="transmembrane region" description="Helical" evidence="7">
    <location>
        <begin position="139"/>
        <end position="157"/>
    </location>
</feature>
<reference evidence="8" key="1">
    <citation type="journal article" date="2014" name="Int. J. Syst. Evol. Microbiol.">
        <title>Complete genome sequence of Corynebacterium casei LMG S-19264T (=DSM 44701T), isolated from a smear-ripened cheese.</title>
        <authorList>
            <consortium name="US DOE Joint Genome Institute (JGI-PGF)"/>
            <person name="Walter F."/>
            <person name="Albersmeier A."/>
            <person name="Kalinowski J."/>
            <person name="Ruckert C."/>
        </authorList>
    </citation>
    <scope>NUCLEOTIDE SEQUENCE</scope>
    <source>
        <strain evidence="8">CGMCC 4.7372</strain>
    </source>
</reference>
<evidence type="ECO:0000256" key="4">
    <source>
        <dbReference type="ARBA" id="ARBA00023136"/>
    </source>
</evidence>
<keyword evidence="9" id="KW-1185">Reference proteome</keyword>
<proteinExistence type="predicted"/>
<evidence type="ECO:0000313" key="9">
    <source>
        <dbReference type="Proteomes" id="UP000614239"/>
    </source>
</evidence>
<organism evidence="8 9">
    <name type="scientific">Actinomyces gaoshouyii</name>
    <dbReference type="NCBI Taxonomy" id="1960083"/>
    <lineage>
        <taxon>Bacteria</taxon>
        <taxon>Bacillati</taxon>
        <taxon>Actinomycetota</taxon>
        <taxon>Actinomycetes</taxon>
        <taxon>Actinomycetales</taxon>
        <taxon>Actinomycetaceae</taxon>
        <taxon>Actinomyces</taxon>
    </lineage>
</organism>
<dbReference type="GO" id="GO:0016020">
    <property type="term" value="C:membrane"/>
    <property type="evidence" value="ECO:0007669"/>
    <property type="project" value="UniProtKB-SubCell"/>
</dbReference>
<feature type="compositionally biased region" description="Basic and acidic residues" evidence="6">
    <location>
        <begin position="1"/>
        <end position="24"/>
    </location>
</feature>
<keyword evidence="2 7" id="KW-0812">Transmembrane</keyword>